<name>A0ABQ1KX83_9RHOB</name>
<accession>A0ABQ1KX83</accession>
<comment type="caution">
    <text evidence="1">The sequence shown here is derived from an EMBL/GenBank/DDBJ whole genome shotgun (WGS) entry which is preliminary data.</text>
</comment>
<dbReference type="EMBL" id="BMFC01000008">
    <property type="protein sequence ID" value="GGC11496.1"/>
    <property type="molecule type" value="Genomic_DNA"/>
</dbReference>
<reference evidence="2" key="1">
    <citation type="journal article" date="2019" name="Int. J. Syst. Evol. Microbiol.">
        <title>The Global Catalogue of Microorganisms (GCM) 10K type strain sequencing project: providing services to taxonomists for standard genome sequencing and annotation.</title>
        <authorList>
            <consortium name="The Broad Institute Genomics Platform"/>
            <consortium name="The Broad Institute Genome Sequencing Center for Infectious Disease"/>
            <person name="Wu L."/>
            <person name="Ma J."/>
        </authorList>
    </citation>
    <scope>NUCLEOTIDE SEQUENCE [LARGE SCALE GENOMIC DNA]</scope>
    <source>
        <strain evidence="2">CGMCC 1.12478</strain>
    </source>
</reference>
<evidence type="ECO:0000313" key="2">
    <source>
        <dbReference type="Proteomes" id="UP000645462"/>
    </source>
</evidence>
<sequence length="59" mass="6513">MRNLGPHAAQRAKKIGKHETLYMCNDHGGLTTRVAQCPKRLSPGGVQKPCSVRHPVRSH</sequence>
<organism evidence="1 2">
    <name type="scientific">Marivita lacus</name>
    <dbReference type="NCBI Taxonomy" id="1323742"/>
    <lineage>
        <taxon>Bacteria</taxon>
        <taxon>Pseudomonadati</taxon>
        <taxon>Pseudomonadota</taxon>
        <taxon>Alphaproteobacteria</taxon>
        <taxon>Rhodobacterales</taxon>
        <taxon>Roseobacteraceae</taxon>
        <taxon>Marivita</taxon>
    </lineage>
</organism>
<proteinExistence type="predicted"/>
<dbReference type="Proteomes" id="UP000645462">
    <property type="component" value="Unassembled WGS sequence"/>
</dbReference>
<protein>
    <submittedName>
        <fullName evidence="1">Uncharacterized protein</fullName>
    </submittedName>
</protein>
<evidence type="ECO:0000313" key="1">
    <source>
        <dbReference type="EMBL" id="GGC11496.1"/>
    </source>
</evidence>
<gene>
    <name evidence="1" type="ORF">GCM10011363_30150</name>
</gene>
<keyword evidence="2" id="KW-1185">Reference proteome</keyword>